<evidence type="ECO:0000313" key="3">
    <source>
        <dbReference type="EMBL" id="KAF6724235.1"/>
    </source>
</evidence>
<keyword evidence="2" id="KW-0732">Signal</keyword>
<name>A0A834F490_ORYME</name>
<reference evidence="3" key="1">
    <citation type="journal article" name="BMC Genomics">
        <title>Long-read sequencing and de novo genome assembly of marine medaka (Oryzias melastigma).</title>
        <authorList>
            <person name="Liang P."/>
            <person name="Saqib H.S.A."/>
            <person name="Ni X."/>
            <person name="Shen Y."/>
        </authorList>
    </citation>
    <scope>NUCLEOTIDE SEQUENCE</scope>
    <source>
        <strain evidence="3">Bigg-433</strain>
    </source>
</reference>
<feature type="region of interest" description="Disordered" evidence="1">
    <location>
        <begin position="89"/>
        <end position="108"/>
    </location>
</feature>
<feature type="compositionally biased region" description="Polar residues" evidence="1">
    <location>
        <begin position="51"/>
        <end position="64"/>
    </location>
</feature>
<evidence type="ECO:0000256" key="2">
    <source>
        <dbReference type="SAM" id="SignalP"/>
    </source>
</evidence>
<dbReference type="AlphaFoldDB" id="A0A834F490"/>
<proteinExistence type="predicted"/>
<gene>
    <name evidence="3" type="ORF">FQA47_016267</name>
</gene>
<feature type="chain" id="PRO_5032628449" evidence="2">
    <location>
        <begin position="24"/>
        <end position="108"/>
    </location>
</feature>
<evidence type="ECO:0000256" key="1">
    <source>
        <dbReference type="SAM" id="MobiDB-lite"/>
    </source>
</evidence>
<comment type="caution">
    <text evidence="3">The sequence shown here is derived from an EMBL/GenBank/DDBJ whole genome shotgun (WGS) entry which is preliminary data.</text>
</comment>
<feature type="region of interest" description="Disordered" evidence="1">
    <location>
        <begin position="26"/>
        <end position="74"/>
    </location>
</feature>
<feature type="signal peptide" evidence="2">
    <location>
        <begin position="1"/>
        <end position="23"/>
    </location>
</feature>
<sequence>MKERVGLCACFLYMFVSVIVVRSSEIRSGNPARSRCARRASRGRAGPDRTAQASSRSAPAQGQTPARPAALPHKPEKFILVDLVSESGQVRARAQPESVSQSDKLKLK</sequence>
<evidence type="ECO:0000313" key="4">
    <source>
        <dbReference type="Proteomes" id="UP000646548"/>
    </source>
</evidence>
<protein>
    <submittedName>
        <fullName evidence="3">Uncharacterized protein</fullName>
    </submittedName>
</protein>
<accession>A0A834F490</accession>
<dbReference type="Proteomes" id="UP000646548">
    <property type="component" value="Unassembled WGS sequence"/>
</dbReference>
<organism evidence="3 4">
    <name type="scientific">Oryzias melastigma</name>
    <name type="common">Marine medaka</name>
    <dbReference type="NCBI Taxonomy" id="30732"/>
    <lineage>
        <taxon>Eukaryota</taxon>
        <taxon>Metazoa</taxon>
        <taxon>Chordata</taxon>
        <taxon>Craniata</taxon>
        <taxon>Vertebrata</taxon>
        <taxon>Euteleostomi</taxon>
        <taxon>Actinopterygii</taxon>
        <taxon>Neopterygii</taxon>
        <taxon>Teleostei</taxon>
        <taxon>Neoteleostei</taxon>
        <taxon>Acanthomorphata</taxon>
        <taxon>Ovalentaria</taxon>
        <taxon>Atherinomorphae</taxon>
        <taxon>Beloniformes</taxon>
        <taxon>Adrianichthyidae</taxon>
        <taxon>Oryziinae</taxon>
        <taxon>Oryzias</taxon>
    </lineage>
</organism>
<dbReference type="EMBL" id="WKFB01000402">
    <property type="protein sequence ID" value="KAF6724235.1"/>
    <property type="molecule type" value="Genomic_DNA"/>
</dbReference>